<evidence type="ECO:0000313" key="3">
    <source>
        <dbReference type="Proteomes" id="UP001197875"/>
    </source>
</evidence>
<accession>A0AAE3DQ99</accession>
<dbReference type="RefSeq" id="WP_227614173.1">
    <property type="nucleotide sequence ID" value="NZ_JBBNJK010000141.1"/>
</dbReference>
<comment type="caution">
    <text evidence="2">The sequence shown here is derived from an EMBL/GenBank/DDBJ whole genome shotgun (WGS) entry which is preliminary data.</text>
</comment>
<feature type="transmembrane region" description="Helical" evidence="1">
    <location>
        <begin position="99"/>
        <end position="120"/>
    </location>
</feature>
<proteinExistence type="predicted"/>
<organism evidence="2 3">
    <name type="scientific">Fusicatenibacter faecihominis</name>
    <dbReference type="NCBI Taxonomy" id="2881276"/>
    <lineage>
        <taxon>Bacteria</taxon>
        <taxon>Bacillati</taxon>
        <taxon>Bacillota</taxon>
        <taxon>Clostridia</taxon>
        <taxon>Lachnospirales</taxon>
        <taxon>Lachnospiraceae</taxon>
        <taxon>Fusicatenibacter</taxon>
    </lineage>
</organism>
<dbReference type="AlphaFoldDB" id="A0AAE3DQ99"/>
<evidence type="ECO:0000256" key="1">
    <source>
        <dbReference type="SAM" id="Phobius"/>
    </source>
</evidence>
<keyword evidence="1" id="KW-0472">Membrane</keyword>
<gene>
    <name evidence="2" type="ORF">LKD71_02205</name>
</gene>
<dbReference type="EMBL" id="JAJEPR010000003">
    <property type="protein sequence ID" value="MCC2188646.1"/>
    <property type="molecule type" value="Genomic_DNA"/>
</dbReference>
<name>A0AAE3DQ99_9FIRM</name>
<dbReference type="InterPro" id="IPR017259">
    <property type="entry name" value="UCP037672"/>
</dbReference>
<feature type="transmembrane region" description="Helical" evidence="1">
    <location>
        <begin position="56"/>
        <end position="78"/>
    </location>
</feature>
<feature type="transmembrane region" description="Helical" evidence="1">
    <location>
        <begin position="126"/>
        <end position="151"/>
    </location>
</feature>
<sequence length="153" mass="17102">MRQRYWVCLRKNNTSFLLRFLELSYEKQAVLVPVRIIILEVSMKKLSDLSTGPDGVIWIVFILFTILSIILLSGHGSWLISGYNTASKEEKAKYNEKKLCRTMGIGMAVIAVLILVMGMFEDVLPAFFVYIAVGIILADVAVIIIVGNTICGK</sequence>
<dbReference type="Proteomes" id="UP001197875">
    <property type="component" value="Unassembled WGS sequence"/>
</dbReference>
<reference evidence="2 3" key="1">
    <citation type="submission" date="2021-10" db="EMBL/GenBank/DDBJ databases">
        <title>Anaerobic single-cell dispensing facilitates the cultivation of human gut bacteria.</title>
        <authorList>
            <person name="Afrizal A."/>
        </authorList>
    </citation>
    <scope>NUCLEOTIDE SEQUENCE [LARGE SCALE GENOMIC DNA]</scope>
    <source>
        <strain evidence="2 3">CLA-AA-H277</strain>
    </source>
</reference>
<keyword evidence="3" id="KW-1185">Reference proteome</keyword>
<dbReference type="Pfam" id="PF12650">
    <property type="entry name" value="DUF3784"/>
    <property type="match status" value="1"/>
</dbReference>
<keyword evidence="1" id="KW-1133">Transmembrane helix</keyword>
<evidence type="ECO:0000313" key="2">
    <source>
        <dbReference type="EMBL" id="MCC2188646.1"/>
    </source>
</evidence>
<keyword evidence="1" id="KW-0812">Transmembrane</keyword>
<protein>
    <submittedName>
        <fullName evidence="2">DUF3784 domain-containing protein</fullName>
    </submittedName>
</protein>